<feature type="domain" description="SBF1/SBF2" evidence="2">
    <location>
        <begin position="712"/>
        <end position="854"/>
    </location>
</feature>
<dbReference type="InterPro" id="IPR022096">
    <property type="entry name" value="SBF1/SBF2"/>
</dbReference>
<dbReference type="AlphaFoldDB" id="A0A1Z5KPY7"/>
<name>A0A1Z5KPY7_FISSO</name>
<comment type="caution">
    <text evidence="3">The sequence shown here is derived from an EMBL/GenBank/DDBJ whole genome shotgun (WGS) entry which is preliminary data.</text>
</comment>
<organism evidence="3 4">
    <name type="scientific">Fistulifera solaris</name>
    <name type="common">Oleaginous diatom</name>
    <dbReference type="NCBI Taxonomy" id="1519565"/>
    <lineage>
        <taxon>Eukaryota</taxon>
        <taxon>Sar</taxon>
        <taxon>Stramenopiles</taxon>
        <taxon>Ochrophyta</taxon>
        <taxon>Bacillariophyta</taxon>
        <taxon>Bacillariophyceae</taxon>
        <taxon>Bacillariophycidae</taxon>
        <taxon>Naviculales</taxon>
        <taxon>Naviculaceae</taxon>
        <taxon>Fistulifera</taxon>
    </lineage>
</organism>
<accession>A0A1Z5KPY7</accession>
<dbReference type="Pfam" id="PF12335">
    <property type="entry name" value="SBF2"/>
    <property type="match status" value="1"/>
</dbReference>
<keyword evidence="4" id="KW-1185">Reference proteome</keyword>
<dbReference type="EMBL" id="BDSP01000273">
    <property type="protein sequence ID" value="GAX28373.1"/>
    <property type="molecule type" value="Genomic_DNA"/>
</dbReference>
<dbReference type="PANTHER" id="PTHR13663:SF2">
    <property type="entry name" value="SIMILAR TO RIKEN CDNA 6430548M08"/>
    <property type="match status" value="1"/>
</dbReference>
<proteinExistence type="predicted"/>
<feature type="region of interest" description="Disordered" evidence="1">
    <location>
        <begin position="313"/>
        <end position="333"/>
    </location>
</feature>
<dbReference type="InParanoid" id="A0A1Z5KPY7"/>
<dbReference type="Proteomes" id="UP000198406">
    <property type="component" value="Unassembled WGS sequence"/>
</dbReference>
<dbReference type="OrthoDB" id="196398at2759"/>
<feature type="region of interest" description="Disordered" evidence="1">
    <location>
        <begin position="125"/>
        <end position="147"/>
    </location>
</feature>
<reference evidence="3 4" key="1">
    <citation type="journal article" date="2015" name="Plant Cell">
        <title>Oil accumulation by the oleaginous diatom Fistulifera solaris as revealed by the genome and transcriptome.</title>
        <authorList>
            <person name="Tanaka T."/>
            <person name="Maeda Y."/>
            <person name="Veluchamy A."/>
            <person name="Tanaka M."/>
            <person name="Abida H."/>
            <person name="Marechal E."/>
            <person name="Bowler C."/>
            <person name="Muto M."/>
            <person name="Sunaga Y."/>
            <person name="Tanaka M."/>
            <person name="Yoshino T."/>
            <person name="Taniguchi T."/>
            <person name="Fukuda Y."/>
            <person name="Nemoto M."/>
            <person name="Matsumoto M."/>
            <person name="Wong P.S."/>
            <person name="Aburatani S."/>
            <person name="Fujibuchi W."/>
        </authorList>
    </citation>
    <scope>NUCLEOTIDE SEQUENCE [LARGE SCALE GENOMIC DNA]</scope>
    <source>
        <strain evidence="3 4">JPCC DA0580</strain>
    </source>
</reference>
<feature type="region of interest" description="Disordered" evidence="1">
    <location>
        <begin position="1"/>
        <end position="57"/>
    </location>
</feature>
<evidence type="ECO:0000313" key="4">
    <source>
        <dbReference type="Proteomes" id="UP000198406"/>
    </source>
</evidence>
<dbReference type="InterPro" id="IPR039872">
    <property type="entry name" value="KIAA0513"/>
</dbReference>
<gene>
    <name evidence="3" type="ORF">FisN_4Hh035</name>
</gene>
<protein>
    <recommendedName>
        <fullName evidence="2">SBF1/SBF2 domain-containing protein</fullName>
    </recommendedName>
</protein>
<dbReference type="PANTHER" id="PTHR13663">
    <property type="entry name" value="SIMILAR TO RIKEN CDNA 6430548M08"/>
    <property type="match status" value="1"/>
</dbReference>
<evidence type="ECO:0000256" key="1">
    <source>
        <dbReference type="SAM" id="MobiDB-lite"/>
    </source>
</evidence>
<evidence type="ECO:0000259" key="2">
    <source>
        <dbReference type="Pfam" id="PF12335"/>
    </source>
</evidence>
<evidence type="ECO:0000313" key="3">
    <source>
        <dbReference type="EMBL" id="GAX28373.1"/>
    </source>
</evidence>
<sequence>MIRALKRQFSKENSGGKVDKDENGDLVLPSEQSLAPNSPRARFTEKKAPRKRWTNADNKKMAGLAPFDACVHAADALGAASGLRKENTVLAARKDPQSGLMDCSVLVSPDGDLLLVNSQTVASQWKKSGNRREDTSESNGEDVNSERDEDALTLFSQLIAQGKEDYESAIYLGNDLQKDHQFNGFSAKGWSIPATSHALYQTEQSMQHLGSFCHDVLTANKQQICADVSKLCQRWRQTHPSVVSSNSAWYSGRGRTVSSDWELLDPRAVDFEETTDRVGPLLSPSTSTVYQAIQALEQYHLSMAEADLQRLQKASAAPEHGKPRNGFSTATQSDSSYEGFLTAYRTAMDKTSQRVAGRQQALSEILKRVRIMEERVSQLKQNADRCWENVYNAELKCQKKIEQALKQKSMDRQKLRLDKLKKQKEGQSAAILGTTSEEIFDIAKGVADMMEDGSFEPMDLPSAPFSLPQDQATFNGDEVDDESNDQLVGSTASREQIEHDVGLPDLRKTALQADEDIEEAARELLNLLSTLDTTRRSARTAAEACLLAAGNAQARCLKSWIELERASLEDRLTSLAAVEESIDAIDVRRDLDLYIESDKRSPGGSSHLGDDDDGGVASALATLSSHVEAMTGGFRQESSNHVDGTSTDQAPSVIPEANEAVFAASIEKINDFIQKLFATTTELQQDMSMNDDEARNRDEFDSTVSFLCQSAHHGKSSRSALCYALNLKRSDNAHVLTKRLFDGLCDIFSAILTGCANEEGGISNAKVCIMLTQTFYMIESDSCEHSLDTSVSISRSERIYIRNKLLDHPIWSNDEFWDEALNQQIDEAMTQSGVMTNFEKQKISRARQIRQNSEWGQVRKTKWHDLNSVERVEAASQVHAIVFAQLGSLAHSMMEFGCGLERASAFVRRSSIRNQLPSNHRTMLLQHLLEAQRKLLQDQMDK</sequence>